<keyword evidence="14" id="KW-0831">Ubiquinone biosynthesis</keyword>
<feature type="compositionally biased region" description="Polar residues" evidence="16">
    <location>
        <begin position="81"/>
        <end position="98"/>
    </location>
</feature>
<dbReference type="EC" id="2.5.1.39" evidence="14"/>
<feature type="transmembrane region" description="Helical" evidence="14">
    <location>
        <begin position="882"/>
        <end position="903"/>
    </location>
</feature>
<evidence type="ECO:0000259" key="19">
    <source>
        <dbReference type="PROSITE" id="PS51195"/>
    </source>
</evidence>
<dbReference type="FunFam" id="1.10.357.140:FF:000003">
    <property type="entry name" value="4-hydroxybenzoate polyprenyltransferase, mitochondrial"/>
    <property type="match status" value="1"/>
</dbReference>
<feature type="domain" description="Helicase C-terminal" evidence="18">
    <location>
        <begin position="384"/>
        <end position="566"/>
    </location>
</feature>
<comment type="function">
    <text evidence="13 14">Catalyzes the prenylation of para-hydroxybenzoate (PHB) with an all-trans polyprenyl group. Mediates the second step in the final reaction sequence of coenzyme Q (CoQ) biosynthesis, which is the condensation of the polyisoprenoid side chain with PHB, generating the first membrane-bound Q intermediate.</text>
</comment>
<dbReference type="Pfam" id="PF01040">
    <property type="entry name" value="UbiA"/>
    <property type="match status" value="1"/>
</dbReference>
<dbReference type="SMART" id="SM00490">
    <property type="entry name" value="HELICc"/>
    <property type="match status" value="1"/>
</dbReference>
<dbReference type="PANTHER" id="PTHR11048:SF28">
    <property type="entry name" value="4-HYDROXYBENZOATE POLYPRENYLTRANSFERASE, MITOCHONDRIAL"/>
    <property type="match status" value="1"/>
</dbReference>
<dbReference type="HAMAP" id="MF_01635">
    <property type="entry name" value="UbiA"/>
    <property type="match status" value="1"/>
</dbReference>
<feature type="compositionally biased region" description="Polar residues" evidence="16">
    <location>
        <begin position="55"/>
        <end position="66"/>
    </location>
</feature>
<evidence type="ECO:0000256" key="6">
    <source>
        <dbReference type="ARBA" id="ARBA00022741"/>
    </source>
</evidence>
<dbReference type="EMBL" id="JAHRHY010000011">
    <property type="protein sequence ID" value="KAG9065754.1"/>
    <property type="molecule type" value="Genomic_DNA"/>
</dbReference>
<dbReference type="GO" id="GO:0016787">
    <property type="term" value="F:hydrolase activity"/>
    <property type="evidence" value="ECO:0007669"/>
    <property type="project" value="UniProtKB-KW"/>
</dbReference>
<organism evidence="20 21">
    <name type="scientific">Linnemannia hyalina</name>
    <dbReference type="NCBI Taxonomy" id="64524"/>
    <lineage>
        <taxon>Eukaryota</taxon>
        <taxon>Fungi</taxon>
        <taxon>Fungi incertae sedis</taxon>
        <taxon>Mucoromycota</taxon>
        <taxon>Mortierellomycotina</taxon>
        <taxon>Mortierellomycetes</taxon>
        <taxon>Mortierellales</taxon>
        <taxon>Mortierellaceae</taxon>
        <taxon>Linnemannia</taxon>
    </lineage>
</organism>
<feature type="domain" description="Helicase ATP-binding" evidence="17">
    <location>
        <begin position="175"/>
        <end position="357"/>
    </location>
</feature>
<comment type="caution">
    <text evidence="20">The sequence shown here is derived from an EMBL/GenBank/DDBJ whole genome shotgun (WGS) entry which is preliminary data.</text>
</comment>
<evidence type="ECO:0000256" key="10">
    <source>
        <dbReference type="ARBA" id="ARBA00022989"/>
    </source>
</evidence>
<dbReference type="InterPro" id="IPR006370">
    <property type="entry name" value="HB_polyprenyltransferase-like"/>
</dbReference>
<dbReference type="InterPro" id="IPR044878">
    <property type="entry name" value="UbiA_sf"/>
</dbReference>
<evidence type="ECO:0000256" key="2">
    <source>
        <dbReference type="ARBA" id="ARBA00004292"/>
    </source>
</evidence>
<dbReference type="GO" id="GO:0005524">
    <property type="term" value="F:ATP binding"/>
    <property type="evidence" value="ECO:0007669"/>
    <property type="project" value="UniProtKB-KW"/>
</dbReference>
<dbReference type="InterPro" id="IPR000537">
    <property type="entry name" value="UbiA_prenyltransferase"/>
</dbReference>
<evidence type="ECO:0000256" key="8">
    <source>
        <dbReference type="ARBA" id="ARBA00022806"/>
    </source>
</evidence>
<dbReference type="Pfam" id="PF00271">
    <property type="entry name" value="Helicase_C"/>
    <property type="match status" value="1"/>
</dbReference>
<keyword evidence="11 14" id="KW-0472">Membrane</keyword>
<dbReference type="GO" id="GO:0005743">
    <property type="term" value="C:mitochondrial inner membrane"/>
    <property type="evidence" value="ECO:0007669"/>
    <property type="project" value="UniProtKB-SubCell"/>
</dbReference>
<feature type="short sequence motif" description="Q motif" evidence="15">
    <location>
        <begin position="144"/>
        <end position="172"/>
    </location>
</feature>
<dbReference type="InterPro" id="IPR039653">
    <property type="entry name" value="Prenyltransferase"/>
</dbReference>
<dbReference type="PROSITE" id="PS00943">
    <property type="entry name" value="UBIA"/>
    <property type="match status" value="1"/>
</dbReference>
<evidence type="ECO:0000256" key="13">
    <source>
        <dbReference type="ARBA" id="ARBA00058997"/>
    </source>
</evidence>
<sequence length="1033" mass="111994">MQAVIHQDGQNEHAQWLAERMAARRTNLDLKVPFRHNDTNNNNGSSSSSSNGDTVTHQSNSDQSTQHGLEHALMPFPSDTLAESSQAPSAHAPQTTYSTTRIITNVTGYRESAKIASMSPQDVKDLREAHKIHIEGKHPPKPIMSFEDCGLPAKMLTNLADRGFARPRSVQVQSIPAGLSGRDMIISAETGSGKTAGFLVPILTHAYGLSQSSAAMMQGPYALVLTPTRELAMQIEQVAKDVVKGMPNMRTALLVGGQAMASQAHRLSQNIQIVIATPGRLIDILAKHTDITFSNVFCLVLDEVDVMFSLGFGMQVKKILDILPNPPHGRQSIMCSATISKQIQRLVEKHMENPLRIRIGDMKEQKQEPKPTARVTDIFSPSSKVKQTIIWVENDSKKKQLFSLLKDPKYYRPPVLIFVESRVGADLLASAIQAKCPGVKAASVHGDKSLEERASILKSIVDGTLPVVVATGLLARGLDLHVATVINFDMAPSIIEYVHRVGRADPEVATKVAARIKGGPKLGGMAWAITFINNDHQSIHSEFASMLDGLDTNQVTPLPPQLKHLVVRDTRRILDSSQQLASAGPAANTSKRKTAFAQQSQGGSGGGALGAKKQRCAGASIWHHVAIGTVKTRQTFILSQLKSTQYHAPLSHGMGLNRSLLPSRTLTMFARRSLRAKSKSAGAAPVNMLSVVRERTYGAPSITNGLRHTFSTGTNAQTVDENKDALLSAVIPGTWLDRMPKSVQPYLYLTRIDKPIGTWLLFWPCAWGITMASYSAHLPWTSTLSTIGLFGVGAVIMRGAGCTINDLWDRNIDKKVERTKVRPLASGAVSPTQAIAFLGLQLGAGLAVLTQLNLYSILLGASSLSLVVSYPAMKRITYWPQVVLGLAFNWGALLGSSAMLGAANWPVALPLYASGVCWTLVYDTIYAHQDKKDDVKIGVKSTALRFGDKTPEFLAAFSTGMVSMLALAGYMNDQGPLFYALSVGGAAAHLAWQLRTVDYENPVDCWTKFASNKWTGALVFSGIAGDYLHQLMM</sequence>
<evidence type="ECO:0000256" key="14">
    <source>
        <dbReference type="HAMAP-Rule" id="MF_03189"/>
    </source>
</evidence>
<dbReference type="InterPro" id="IPR001650">
    <property type="entry name" value="Helicase_C-like"/>
</dbReference>
<evidence type="ECO:0000256" key="7">
    <source>
        <dbReference type="ARBA" id="ARBA00022801"/>
    </source>
</evidence>
<evidence type="ECO:0000256" key="11">
    <source>
        <dbReference type="ARBA" id="ARBA00023136"/>
    </source>
</evidence>
<protein>
    <recommendedName>
        <fullName evidence="14">4-hydroxybenzoate polyprenyltransferase, mitochondrial</fullName>
        <shortName evidence="14">4-HB polyprenyltransferase</shortName>
        <ecNumber evidence="14">2.5.1.39</ecNumber>
    </recommendedName>
    <alternativeName>
        <fullName evidence="14">Para-hydroxybenzoate--polyprenyltransferase</fullName>
        <shortName evidence="14">PHB:PPT</shortName>
        <shortName evidence="14">PHB:polyprenyltransferase</shortName>
    </alternativeName>
</protein>
<comment type="catalytic activity">
    <reaction evidence="12 14">
        <text>an all-trans-polyprenyl diphosphate + 4-hydroxybenzoate = a 4-hydroxy-3-(all-trans-polyprenyl)benzoate + diphosphate</text>
        <dbReference type="Rhea" id="RHEA:44504"/>
        <dbReference type="Rhea" id="RHEA-COMP:9514"/>
        <dbReference type="Rhea" id="RHEA-COMP:9564"/>
        <dbReference type="ChEBI" id="CHEBI:17879"/>
        <dbReference type="ChEBI" id="CHEBI:33019"/>
        <dbReference type="ChEBI" id="CHEBI:58914"/>
        <dbReference type="ChEBI" id="CHEBI:78396"/>
        <dbReference type="EC" id="2.5.1.39"/>
    </reaction>
</comment>
<dbReference type="GO" id="GO:0003724">
    <property type="term" value="F:RNA helicase activity"/>
    <property type="evidence" value="ECO:0007669"/>
    <property type="project" value="InterPro"/>
</dbReference>
<dbReference type="CDD" id="cd18787">
    <property type="entry name" value="SF2_C_DEAD"/>
    <property type="match status" value="1"/>
</dbReference>
<dbReference type="InterPro" id="IPR027417">
    <property type="entry name" value="P-loop_NTPase"/>
</dbReference>
<keyword evidence="4 14" id="KW-0808">Transferase</keyword>
<dbReference type="PANTHER" id="PTHR11048">
    <property type="entry name" value="PRENYLTRANSFERASES"/>
    <property type="match status" value="1"/>
</dbReference>
<reference evidence="20" key="1">
    <citation type="submission" date="2021-06" db="EMBL/GenBank/DDBJ databases">
        <title>Genome Sequence of Mortierella hyaline Strain SCG-10, a Cold-Adapted, Nitrate-Reducing Fungus Isolated from Soil in Minnesota, USA.</title>
        <authorList>
            <person name="Aldossari N."/>
        </authorList>
    </citation>
    <scope>NUCLEOTIDE SEQUENCE</scope>
    <source>
        <strain evidence="20">SCG-10</strain>
    </source>
</reference>
<dbReference type="AlphaFoldDB" id="A0A9P8BR96"/>
<dbReference type="InterPro" id="IPR014001">
    <property type="entry name" value="Helicase_ATP-bd"/>
</dbReference>
<dbReference type="Gene3D" id="3.40.50.300">
    <property type="entry name" value="P-loop containing nucleotide triphosphate hydrolases"/>
    <property type="match status" value="2"/>
</dbReference>
<keyword evidence="21" id="KW-1185">Reference proteome</keyword>
<dbReference type="PROSITE" id="PS51194">
    <property type="entry name" value="HELICASE_CTER"/>
    <property type="match status" value="1"/>
</dbReference>
<keyword evidence="6" id="KW-0547">Nucleotide-binding</keyword>
<evidence type="ECO:0000256" key="4">
    <source>
        <dbReference type="ARBA" id="ARBA00022679"/>
    </source>
</evidence>
<keyword evidence="7" id="KW-0378">Hydrolase</keyword>
<feature type="region of interest" description="Disordered" evidence="16">
    <location>
        <begin position="32"/>
        <end position="66"/>
    </location>
</feature>
<dbReference type="InterPro" id="IPR030470">
    <property type="entry name" value="UbiA_prenylTrfase_CS"/>
</dbReference>
<dbReference type="GO" id="GO:0008412">
    <property type="term" value="F:4-hydroxybenzoate polyprenyltransferase activity"/>
    <property type="evidence" value="ECO:0007669"/>
    <property type="project" value="UniProtKB-EC"/>
</dbReference>
<evidence type="ECO:0000259" key="18">
    <source>
        <dbReference type="PROSITE" id="PS51194"/>
    </source>
</evidence>
<evidence type="ECO:0000256" key="15">
    <source>
        <dbReference type="PROSITE-ProRule" id="PRU00552"/>
    </source>
</evidence>
<dbReference type="NCBIfam" id="TIGR01474">
    <property type="entry name" value="ubiA_proteo"/>
    <property type="match status" value="1"/>
</dbReference>
<feature type="transmembrane region" description="Helical" evidence="14">
    <location>
        <begin position="852"/>
        <end position="870"/>
    </location>
</feature>
<dbReference type="InterPro" id="IPR014014">
    <property type="entry name" value="RNA_helicase_DEAD_Q_motif"/>
</dbReference>
<evidence type="ECO:0000256" key="1">
    <source>
        <dbReference type="ARBA" id="ARBA00001946"/>
    </source>
</evidence>
<feature type="domain" description="DEAD-box RNA helicase Q" evidence="19">
    <location>
        <begin position="144"/>
        <end position="172"/>
    </location>
</feature>
<dbReference type="GO" id="GO:0003676">
    <property type="term" value="F:nucleic acid binding"/>
    <property type="evidence" value="ECO:0007669"/>
    <property type="project" value="InterPro"/>
</dbReference>
<dbReference type="InterPro" id="IPR044742">
    <property type="entry name" value="DEAD/DEAH_RhlB"/>
</dbReference>
<dbReference type="PROSITE" id="PS51192">
    <property type="entry name" value="HELICASE_ATP_BIND_1"/>
    <property type="match status" value="1"/>
</dbReference>
<feature type="transmembrane region" description="Helical" evidence="14">
    <location>
        <begin position="977"/>
        <end position="994"/>
    </location>
</feature>
<keyword evidence="14" id="KW-0496">Mitochondrion</keyword>
<dbReference type="SUPFAM" id="SSF52540">
    <property type="entry name" value="P-loop containing nucleoside triphosphate hydrolases"/>
    <property type="match status" value="2"/>
</dbReference>
<evidence type="ECO:0000256" key="12">
    <source>
        <dbReference type="ARBA" id="ARBA00052313"/>
    </source>
</evidence>
<feature type="region of interest" description="Disordered" evidence="16">
    <location>
        <begin position="577"/>
        <end position="610"/>
    </location>
</feature>
<dbReference type="PROSITE" id="PS51195">
    <property type="entry name" value="Q_MOTIF"/>
    <property type="match status" value="1"/>
</dbReference>
<name>A0A9P8BR96_9FUNG</name>
<gene>
    <name evidence="20" type="primary">COQ2</name>
    <name evidence="20" type="ORF">KI688_002047</name>
</gene>
<keyword evidence="5 14" id="KW-0812">Transmembrane</keyword>
<keyword evidence="10 14" id="KW-1133">Transmembrane helix</keyword>
<evidence type="ECO:0000313" key="21">
    <source>
        <dbReference type="Proteomes" id="UP000707451"/>
    </source>
</evidence>
<dbReference type="InterPro" id="IPR011545">
    <property type="entry name" value="DEAD/DEAH_box_helicase_dom"/>
</dbReference>
<dbReference type="FunFam" id="1.20.120.1780:FF:000001">
    <property type="entry name" value="4-hydroxybenzoate octaprenyltransferase"/>
    <property type="match status" value="1"/>
</dbReference>
<evidence type="ECO:0000256" key="3">
    <source>
        <dbReference type="ARBA" id="ARBA00005985"/>
    </source>
</evidence>
<proteinExistence type="inferred from homology"/>
<dbReference type="Proteomes" id="UP000707451">
    <property type="component" value="Unassembled WGS sequence"/>
</dbReference>
<feature type="region of interest" description="Disordered" evidence="16">
    <location>
        <begin position="79"/>
        <end position="98"/>
    </location>
</feature>
<evidence type="ECO:0000256" key="16">
    <source>
        <dbReference type="SAM" id="MobiDB-lite"/>
    </source>
</evidence>
<evidence type="ECO:0000256" key="9">
    <source>
        <dbReference type="ARBA" id="ARBA00022840"/>
    </source>
</evidence>
<dbReference type="Gene3D" id="1.10.357.140">
    <property type="entry name" value="UbiA prenyltransferase"/>
    <property type="match status" value="1"/>
</dbReference>
<dbReference type="CDD" id="cd00268">
    <property type="entry name" value="DEADc"/>
    <property type="match status" value="1"/>
</dbReference>
<dbReference type="CDD" id="cd13959">
    <property type="entry name" value="PT_UbiA_COQ2"/>
    <property type="match status" value="1"/>
</dbReference>
<dbReference type="GO" id="GO:0008299">
    <property type="term" value="P:isoprenoid biosynthetic process"/>
    <property type="evidence" value="ECO:0007669"/>
    <property type="project" value="UniProtKB-UniRule"/>
</dbReference>
<comment type="pathway">
    <text evidence="14">Cofactor biosynthesis; ubiquinone biosynthesis.</text>
</comment>
<accession>A0A9P8BR96</accession>
<feature type="transmembrane region" description="Helical" evidence="14">
    <location>
        <begin position="953"/>
        <end position="971"/>
    </location>
</feature>
<evidence type="ECO:0000256" key="5">
    <source>
        <dbReference type="ARBA" id="ARBA00022692"/>
    </source>
</evidence>
<evidence type="ECO:0000259" key="17">
    <source>
        <dbReference type="PROSITE" id="PS51192"/>
    </source>
</evidence>
<keyword evidence="9" id="KW-0067">ATP-binding</keyword>
<feature type="compositionally biased region" description="Low complexity" evidence="16">
    <location>
        <begin position="39"/>
        <end position="54"/>
    </location>
</feature>
<dbReference type="SMART" id="SM00487">
    <property type="entry name" value="DEXDc"/>
    <property type="match status" value="1"/>
</dbReference>
<dbReference type="Pfam" id="PF00270">
    <property type="entry name" value="DEAD"/>
    <property type="match status" value="1"/>
</dbReference>
<comment type="cofactor">
    <cofactor evidence="1 14">
        <name>Mg(2+)</name>
        <dbReference type="ChEBI" id="CHEBI:18420"/>
    </cofactor>
</comment>
<dbReference type="GO" id="GO:0006744">
    <property type="term" value="P:ubiquinone biosynthetic process"/>
    <property type="evidence" value="ECO:0007669"/>
    <property type="project" value="UniProtKB-UniRule"/>
</dbReference>
<keyword evidence="14" id="KW-0414">Isoprene biosynthesis</keyword>
<keyword evidence="8" id="KW-0347">Helicase</keyword>
<dbReference type="OrthoDB" id="18170at2759"/>
<evidence type="ECO:0000313" key="20">
    <source>
        <dbReference type="EMBL" id="KAG9065754.1"/>
    </source>
</evidence>
<comment type="similarity">
    <text evidence="3 14">Belongs to the UbiA prenyltransferase family.</text>
</comment>
<comment type="subcellular location">
    <subcellularLocation>
        <location evidence="2 14">Mitochondrion inner membrane</location>
        <topology evidence="2 14">Multi-pass membrane protein</topology>
        <orientation evidence="2 14">Matrix side</orientation>
    </subcellularLocation>
</comment>
<dbReference type="Gene3D" id="1.20.120.1780">
    <property type="entry name" value="UbiA prenyltransferase"/>
    <property type="match status" value="1"/>
</dbReference>
<keyword evidence="14" id="KW-0999">Mitochondrion inner membrane</keyword>